<feature type="domain" description="MsrB" evidence="10">
    <location>
        <begin position="188"/>
        <end position="311"/>
    </location>
</feature>
<dbReference type="Gene3D" id="3.30.1060.10">
    <property type="entry name" value="Peptide methionine sulphoxide reductase MsrA"/>
    <property type="match status" value="1"/>
</dbReference>
<comment type="similarity">
    <text evidence="1 9">Belongs to the MsrA Met sulfoxide reductase family.</text>
</comment>
<evidence type="ECO:0000256" key="3">
    <source>
        <dbReference type="ARBA" id="ARBA00023002"/>
    </source>
</evidence>
<feature type="active site" evidence="9">
    <location>
        <position position="22"/>
    </location>
</feature>
<dbReference type="InterPro" id="IPR002579">
    <property type="entry name" value="Met_Sox_Rdtase_MsrB_dom"/>
</dbReference>
<dbReference type="PANTHER" id="PTHR43774">
    <property type="entry name" value="PEPTIDE METHIONINE SULFOXIDE REDUCTASE"/>
    <property type="match status" value="1"/>
</dbReference>
<gene>
    <name evidence="9 11" type="primary">msrA</name>
    <name evidence="8" type="synonym">msrB</name>
    <name evidence="11" type="ORF">EYB31_13960</name>
</gene>
<name>A0A4Q9DTB6_9BACL</name>
<comment type="catalytic activity">
    <reaction evidence="6 8">
        <text>L-methionyl-[protein] + [thioredoxin]-disulfide + H2O = L-methionyl-(R)-S-oxide-[protein] + [thioredoxin]-dithiol</text>
        <dbReference type="Rhea" id="RHEA:24164"/>
        <dbReference type="Rhea" id="RHEA-COMP:10698"/>
        <dbReference type="Rhea" id="RHEA-COMP:10700"/>
        <dbReference type="Rhea" id="RHEA-COMP:12313"/>
        <dbReference type="Rhea" id="RHEA-COMP:12314"/>
        <dbReference type="ChEBI" id="CHEBI:15377"/>
        <dbReference type="ChEBI" id="CHEBI:16044"/>
        <dbReference type="ChEBI" id="CHEBI:29950"/>
        <dbReference type="ChEBI" id="CHEBI:45764"/>
        <dbReference type="ChEBI" id="CHEBI:50058"/>
        <dbReference type="EC" id="1.8.4.12"/>
    </reaction>
</comment>
<organism evidence="11 12">
    <name type="scientific">Paenibacillus thalictri</name>
    <dbReference type="NCBI Taxonomy" id="2527873"/>
    <lineage>
        <taxon>Bacteria</taxon>
        <taxon>Bacillati</taxon>
        <taxon>Bacillota</taxon>
        <taxon>Bacilli</taxon>
        <taxon>Bacillales</taxon>
        <taxon>Paenibacillaceae</taxon>
        <taxon>Paenibacillus</taxon>
    </lineage>
</organism>
<evidence type="ECO:0000256" key="4">
    <source>
        <dbReference type="ARBA" id="ARBA00023268"/>
    </source>
</evidence>
<dbReference type="HAMAP" id="MF_01400">
    <property type="entry name" value="MsrB"/>
    <property type="match status" value="1"/>
</dbReference>
<evidence type="ECO:0000256" key="6">
    <source>
        <dbReference type="ARBA" id="ARBA00048488"/>
    </source>
</evidence>
<comment type="catalytic activity">
    <reaction evidence="7 9">
        <text>[thioredoxin]-disulfide + L-methionine + H2O = L-methionine (S)-S-oxide + [thioredoxin]-dithiol</text>
        <dbReference type="Rhea" id="RHEA:19993"/>
        <dbReference type="Rhea" id="RHEA-COMP:10698"/>
        <dbReference type="Rhea" id="RHEA-COMP:10700"/>
        <dbReference type="ChEBI" id="CHEBI:15377"/>
        <dbReference type="ChEBI" id="CHEBI:29950"/>
        <dbReference type="ChEBI" id="CHEBI:50058"/>
        <dbReference type="ChEBI" id="CHEBI:57844"/>
        <dbReference type="ChEBI" id="CHEBI:58772"/>
        <dbReference type="EC" id="1.8.4.11"/>
    </reaction>
</comment>
<dbReference type="GO" id="GO:0033744">
    <property type="term" value="F:L-methionine:thioredoxin-disulfide S-oxidoreductase activity"/>
    <property type="evidence" value="ECO:0007669"/>
    <property type="project" value="RHEA"/>
</dbReference>
<comment type="caution">
    <text evidence="11">The sequence shown here is derived from an EMBL/GenBank/DDBJ whole genome shotgun (WGS) entry which is preliminary data.</text>
</comment>
<evidence type="ECO:0000313" key="11">
    <source>
        <dbReference type="EMBL" id="TBL78602.1"/>
    </source>
</evidence>
<dbReference type="AlphaFoldDB" id="A0A4Q9DTB6"/>
<evidence type="ECO:0000256" key="1">
    <source>
        <dbReference type="ARBA" id="ARBA00005591"/>
    </source>
</evidence>
<dbReference type="FunFam" id="3.30.1060.10:FF:000003">
    <property type="entry name" value="Peptide methionine sulfoxide reductase MsrA"/>
    <property type="match status" value="1"/>
</dbReference>
<dbReference type="RefSeq" id="WP_131013958.1">
    <property type="nucleotide sequence ID" value="NZ_SIRE01000009.1"/>
</dbReference>
<dbReference type="FunFam" id="2.170.150.20:FF:000003">
    <property type="entry name" value="Peptide methionine sulfoxide reductase MsrB"/>
    <property type="match status" value="1"/>
</dbReference>
<dbReference type="GO" id="GO:0008113">
    <property type="term" value="F:peptide-methionine (S)-S-oxide reductase activity"/>
    <property type="evidence" value="ECO:0007669"/>
    <property type="project" value="UniProtKB-UniRule"/>
</dbReference>
<sequence>MTERMNSHEHSGYELATFAGGCFWCMVTPFEQMPGIKKVVSGYIGGHTVNPTYEQVCSETTGHAEAVQITFDPVLFPYKKLLELFWQQIDPTDAGGQFHDRGSSYRTAIFYHNEEQRQLAEASKQALEQSGRFDRPIVTEITAASEFYPAEEYHQDYHHKNPLRYKMYRKGSGRDAFLKQVWNTPKDKETRRSKLTPMQYEVTQNSATEPPFRNEFWDHHEEGIYVDIVSGEPLFSSRDKFDSGCGWPSFTKPMHNGSVIEHQDLSHLMIRTEVRSKEGDSHLGHVFEDGPKEFGGLRYCINSAALKFIPAGEMEKEGYGAYLRFLKEENR</sequence>
<comment type="caution">
    <text evidence="8">Lacks conserved residue(s) required for the propagation of feature annotation.</text>
</comment>
<evidence type="ECO:0000256" key="5">
    <source>
        <dbReference type="ARBA" id="ARBA00047806"/>
    </source>
</evidence>
<dbReference type="NCBIfam" id="TIGR00401">
    <property type="entry name" value="msrA"/>
    <property type="match status" value="1"/>
</dbReference>
<comment type="function">
    <text evidence="9">Has an important function as a repair enzyme for proteins that have been inactivated by oxidation. Catalyzes the reversible oxidation-reduction of methionine sulfoxide in proteins to methionine.</text>
</comment>
<evidence type="ECO:0000256" key="7">
    <source>
        <dbReference type="ARBA" id="ARBA00048782"/>
    </source>
</evidence>
<keyword evidence="3 8" id="KW-0560">Oxidoreductase</keyword>
<proteinExistence type="inferred from homology"/>
<dbReference type="InterPro" id="IPR011057">
    <property type="entry name" value="Mss4-like_sf"/>
</dbReference>
<accession>A0A4Q9DTB6</accession>
<dbReference type="InterPro" id="IPR036509">
    <property type="entry name" value="Met_Sox_Rdtase_MsrA_sf"/>
</dbReference>
<dbReference type="SUPFAM" id="SSF51316">
    <property type="entry name" value="Mss4-like"/>
    <property type="match status" value="1"/>
</dbReference>
<comment type="similarity">
    <text evidence="2 8">Belongs to the MsrB Met sulfoxide reductase family.</text>
</comment>
<dbReference type="GO" id="GO:0033743">
    <property type="term" value="F:peptide-methionine (R)-S-oxide reductase activity"/>
    <property type="evidence" value="ECO:0007669"/>
    <property type="project" value="UniProtKB-UniRule"/>
</dbReference>
<dbReference type="EC" id="1.8.4.11" evidence="9"/>
<evidence type="ECO:0000259" key="10">
    <source>
        <dbReference type="PROSITE" id="PS51790"/>
    </source>
</evidence>
<keyword evidence="4" id="KW-0511">Multifunctional enzyme</keyword>
<dbReference type="EC" id="1.8.4.12" evidence="8"/>
<dbReference type="SUPFAM" id="SSF55068">
    <property type="entry name" value="Peptide methionine sulfoxide reductase"/>
    <property type="match status" value="1"/>
</dbReference>
<dbReference type="PROSITE" id="PS51790">
    <property type="entry name" value="MSRB"/>
    <property type="match status" value="1"/>
</dbReference>
<protein>
    <recommendedName>
        <fullName evidence="8 9">Multifunctional fusion protein</fullName>
    </recommendedName>
    <domain>
        <recommendedName>
            <fullName evidence="9">Peptide methionine sulfoxide reductase MsrA</fullName>
            <shortName evidence="9">Protein-methionine-S-oxide reductase</shortName>
            <ecNumber evidence="9">1.8.4.11</ecNumber>
        </recommendedName>
        <alternativeName>
            <fullName evidence="9">Peptide-methionine (S)-S-oxide reductase</fullName>
            <shortName evidence="9">Peptide Met(O) reductase</shortName>
        </alternativeName>
    </domain>
    <domain>
        <recommendedName>
            <fullName evidence="8">Peptide methionine sulfoxide reductase MsrB</fullName>
            <ecNumber evidence="8">1.8.4.12</ecNumber>
        </recommendedName>
        <alternativeName>
            <fullName evidence="8">Peptide-methionine (R)-S-oxide reductase</fullName>
        </alternativeName>
    </domain>
</protein>
<evidence type="ECO:0000256" key="9">
    <source>
        <dbReference type="HAMAP-Rule" id="MF_01401"/>
    </source>
</evidence>
<dbReference type="Pfam" id="PF01641">
    <property type="entry name" value="SelR"/>
    <property type="match status" value="1"/>
</dbReference>
<dbReference type="PANTHER" id="PTHR43774:SF1">
    <property type="entry name" value="PEPTIDE METHIONINE SULFOXIDE REDUCTASE MSRA 2"/>
    <property type="match status" value="1"/>
</dbReference>
<dbReference type="Pfam" id="PF01625">
    <property type="entry name" value="PMSR"/>
    <property type="match status" value="1"/>
</dbReference>
<evidence type="ECO:0000256" key="8">
    <source>
        <dbReference type="HAMAP-Rule" id="MF_01400"/>
    </source>
</evidence>
<dbReference type="NCBIfam" id="TIGR00357">
    <property type="entry name" value="peptide-methionine (R)-S-oxide reductase MsrB"/>
    <property type="match status" value="1"/>
</dbReference>
<dbReference type="OrthoDB" id="4174719at2"/>
<dbReference type="HAMAP" id="MF_01401">
    <property type="entry name" value="MsrA"/>
    <property type="match status" value="1"/>
</dbReference>
<reference evidence="11 12" key="1">
    <citation type="submission" date="2019-02" db="EMBL/GenBank/DDBJ databases">
        <title>Paenibacillus sp. nov., isolated from surface-sterilized tissue of Thalictrum simplex L.</title>
        <authorList>
            <person name="Tuo L."/>
        </authorList>
    </citation>
    <scope>NUCLEOTIDE SEQUENCE [LARGE SCALE GENOMIC DNA]</scope>
    <source>
        <strain evidence="11 12">N2SHLJ1</strain>
    </source>
</reference>
<keyword evidence="12" id="KW-1185">Reference proteome</keyword>
<dbReference type="EMBL" id="SIRE01000009">
    <property type="protein sequence ID" value="TBL78602.1"/>
    <property type="molecule type" value="Genomic_DNA"/>
</dbReference>
<comment type="catalytic activity">
    <reaction evidence="5 9">
        <text>L-methionyl-[protein] + [thioredoxin]-disulfide + H2O = L-methionyl-(S)-S-oxide-[protein] + [thioredoxin]-dithiol</text>
        <dbReference type="Rhea" id="RHEA:14217"/>
        <dbReference type="Rhea" id="RHEA-COMP:10698"/>
        <dbReference type="Rhea" id="RHEA-COMP:10700"/>
        <dbReference type="Rhea" id="RHEA-COMP:12313"/>
        <dbReference type="Rhea" id="RHEA-COMP:12315"/>
        <dbReference type="ChEBI" id="CHEBI:15377"/>
        <dbReference type="ChEBI" id="CHEBI:16044"/>
        <dbReference type="ChEBI" id="CHEBI:29950"/>
        <dbReference type="ChEBI" id="CHEBI:44120"/>
        <dbReference type="ChEBI" id="CHEBI:50058"/>
        <dbReference type="EC" id="1.8.4.11"/>
    </reaction>
</comment>
<dbReference type="InterPro" id="IPR002569">
    <property type="entry name" value="Met_Sox_Rdtase_MsrA_dom"/>
</dbReference>
<dbReference type="Gene3D" id="2.170.150.20">
    <property type="entry name" value="Peptide methionine sulfoxide reductase"/>
    <property type="match status" value="1"/>
</dbReference>
<feature type="active site" description="Nucleophile" evidence="8">
    <location>
        <position position="300"/>
    </location>
</feature>
<evidence type="ECO:0000313" key="12">
    <source>
        <dbReference type="Proteomes" id="UP000293142"/>
    </source>
</evidence>
<evidence type="ECO:0000256" key="2">
    <source>
        <dbReference type="ARBA" id="ARBA00007174"/>
    </source>
</evidence>
<dbReference type="Proteomes" id="UP000293142">
    <property type="component" value="Unassembled WGS sequence"/>
</dbReference>